<dbReference type="InterPro" id="IPR016135">
    <property type="entry name" value="UBQ-conjugating_enzyme/RWD"/>
</dbReference>
<dbReference type="Proteomes" id="UP001457282">
    <property type="component" value="Unassembled WGS sequence"/>
</dbReference>
<evidence type="ECO:0000313" key="3">
    <source>
        <dbReference type="Proteomes" id="UP001457282"/>
    </source>
</evidence>
<dbReference type="AlphaFoldDB" id="A0AAW1W4H0"/>
<evidence type="ECO:0000313" key="2">
    <source>
        <dbReference type="EMBL" id="KAK9919552.1"/>
    </source>
</evidence>
<dbReference type="PROSITE" id="PS50127">
    <property type="entry name" value="UBC_2"/>
    <property type="match status" value="1"/>
</dbReference>
<dbReference type="PANTHER" id="PTHR24067">
    <property type="entry name" value="UBIQUITIN-CONJUGATING ENZYME E2"/>
    <property type="match status" value="1"/>
</dbReference>
<protein>
    <recommendedName>
        <fullName evidence="1">UBC core domain-containing protein</fullName>
    </recommendedName>
</protein>
<dbReference type="SMART" id="SM00212">
    <property type="entry name" value="UBCc"/>
    <property type="match status" value="1"/>
</dbReference>
<dbReference type="InterPro" id="IPR050113">
    <property type="entry name" value="Ub_conjugating_enzyme"/>
</dbReference>
<dbReference type="InterPro" id="IPR000608">
    <property type="entry name" value="UBC"/>
</dbReference>
<name>A0AAW1W4H0_RUBAR</name>
<dbReference type="EMBL" id="JBEDUW010000006">
    <property type="protein sequence ID" value="KAK9919552.1"/>
    <property type="molecule type" value="Genomic_DNA"/>
</dbReference>
<reference evidence="2 3" key="1">
    <citation type="journal article" date="2023" name="G3 (Bethesda)">
        <title>A chromosome-length genome assembly and annotation of blackberry (Rubus argutus, cv. 'Hillquist').</title>
        <authorList>
            <person name="Bruna T."/>
            <person name="Aryal R."/>
            <person name="Dudchenko O."/>
            <person name="Sargent D.J."/>
            <person name="Mead D."/>
            <person name="Buti M."/>
            <person name="Cavallini A."/>
            <person name="Hytonen T."/>
            <person name="Andres J."/>
            <person name="Pham M."/>
            <person name="Weisz D."/>
            <person name="Mascagni F."/>
            <person name="Usai G."/>
            <person name="Natali L."/>
            <person name="Bassil N."/>
            <person name="Fernandez G.E."/>
            <person name="Lomsadze A."/>
            <person name="Armour M."/>
            <person name="Olukolu B."/>
            <person name="Poorten T."/>
            <person name="Britton C."/>
            <person name="Davik J."/>
            <person name="Ashrafi H."/>
            <person name="Aiden E.L."/>
            <person name="Borodovsky M."/>
            <person name="Worthington M."/>
        </authorList>
    </citation>
    <scope>NUCLEOTIDE SEQUENCE [LARGE SCALE GENOMIC DNA]</scope>
    <source>
        <strain evidence="2">PI 553951</strain>
    </source>
</reference>
<comment type="caution">
    <text evidence="2">The sequence shown here is derived from an EMBL/GenBank/DDBJ whole genome shotgun (WGS) entry which is preliminary data.</text>
</comment>
<proteinExistence type="predicted"/>
<feature type="domain" description="UBC core" evidence="1">
    <location>
        <begin position="51"/>
        <end position="179"/>
    </location>
</feature>
<dbReference type="Pfam" id="PF00179">
    <property type="entry name" value="UQ_con"/>
    <property type="match status" value="1"/>
</dbReference>
<evidence type="ECO:0000259" key="1">
    <source>
        <dbReference type="PROSITE" id="PS50127"/>
    </source>
</evidence>
<organism evidence="2 3">
    <name type="scientific">Rubus argutus</name>
    <name type="common">Southern blackberry</name>
    <dbReference type="NCBI Taxonomy" id="59490"/>
    <lineage>
        <taxon>Eukaryota</taxon>
        <taxon>Viridiplantae</taxon>
        <taxon>Streptophyta</taxon>
        <taxon>Embryophyta</taxon>
        <taxon>Tracheophyta</taxon>
        <taxon>Spermatophyta</taxon>
        <taxon>Magnoliopsida</taxon>
        <taxon>eudicotyledons</taxon>
        <taxon>Gunneridae</taxon>
        <taxon>Pentapetalae</taxon>
        <taxon>rosids</taxon>
        <taxon>fabids</taxon>
        <taxon>Rosales</taxon>
        <taxon>Rosaceae</taxon>
        <taxon>Rosoideae</taxon>
        <taxon>Rosoideae incertae sedis</taxon>
        <taxon>Rubus</taxon>
    </lineage>
</organism>
<sequence length="179" mass="20141">MDIVASWSLEKALEDALLWKMLEDSPDAVLSGLQERQQVVQRPSLGPEHAFALSRLHREMKALLQDPPAGVSVVPPEDRNQNLMFWNVVLATDTPLPTKPDGSRDLDSNFVRVTLQFDKDYPCKPPTVQCVDRIFHPSILSNGNICLDILQEDHWSPKYDAKDILMAIQSLIGNRPTNS</sequence>
<dbReference type="Gene3D" id="3.10.110.10">
    <property type="entry name" value="Ubiquitin Conjugating Enzyme"/>
    <property type="match status" value="1"/>
</dbReference>
<dbReference type="SUPFAM" id="SSF54495">
    <property type="entry name" value="UBC-like"/>
    <property type="match status" value="1"/>
</dbReference>
<gene>
    <name evidence="2" type="ORF">M0R45_028141</name>
</gene>
<accession>A0AAW1W4H0</accession>
<keyword evidence="3" id="KW-1185">Reference proteome</keyword>